<accession>A0AAX0YW52</accession>
<gene>
    <name evidence="1" type="ORF">C0W53_09095</name>
</gene>
<dbReference type="EMBL" id="PYOZ01000004">
    <property type="protein sequence ID" value="PSX45373.1"/>
    <property type="molecule type" value="Genomic_DNA"/>
</dbReference>
<evidence type="ECO:0000313" key="2">
    <source>
        <dbReference type="Proteomes" id="UP000240728"/>
    </source>
</evidence>
<dbReference type="Proteomes" id="UP000240728">
    <property type="component" value="Unassembled WGS sequence"/>
</dbReference>
<proteinExistence type="predicted"/>
<evidence type="ECO:0000313" key="1">
    <source>
        <dbReference type="EMBL" id="PSX45373.1"/>
    </source>
</evidence>
<dbReference type="RefSeq" id="WP_045042106.1">
    <property type="nucleotide sequence ID" value="NZ_JZTB01000003.1"/>
</dbReference>
<dbReference type="AlphaFoldDB" id="A0AAX0YW52"/>
<organism evidence="1 2">
    <name type="scientific">Photobacterium kishitanii</name>
    <dbReference type="NCBI Taxonomy" id="318456"/>
    <lineage>
        <taxon>Bacteria</taxon>
        <taxon>Pseudomonadati</taxon>
        <taxon>Pseudomonadota</taxon>
        <taxon>Gammaproteobacteria</taxon>
        <taxon>Vibrionales</taxon>
        <taxon>Vibrionaceae</taxon>
        <taxon>Photobacterium</taxon>
    </lineage>
</organism>
<sequence length="77" mass="8690">MKEFQISERLKIMRDEALRHFEIINGPSSVHKIHAHIGRNNNTFGNGISALVNSKILFICNIAITLLGRKLSLANTY</sequence>
<keyword evidence="2" id="KW-1185">Reference proteome</keyword>
<name>A0AAX0YW52_9GAMM</name>
<reference evidence="1 2" key="1">
    <citation type="submission" date="2018-01" db="EMBL/GenBank/DDBJ databases">
        <title>Whole genome sequencing of Histamine producing bacteria.</title>
        <authorList>
            <person name="Butler K."/>
        </authorList>
    </citation>
    <scope>NUCLEOTIDE SEQUENCE [LARGE SCALE GENOMIC DNA]</scope>
    <source>
        <strain evidence="1 2">A1-4</strain>
    </source>
</reference>
<comment type="caution">
    <text evidence="1">The sequence shown here is derived from an EMBL/GenBank/DDBJ whole genome shotgun (WGS) entry which is preliminary data.</text>
</comment>
<protein>
    <submittedName>
        <fullName evidence="1">Uncharacterized protein</fullName>
    </submittedName>
</protein>